<evidence type="ECO:0000256" key="4">
    <source>
        <dbReference type="PROSITE-ProRule" id="PRU00134"/>
    </source>
</evidence>
<evidence type="ECO:0000256" key="5">
    <source>
        <dbReference type="SAM" id="MobiDB-lite"/>
    </source>
</evidence>
<dbReference type="PROSITE" id="PS01360">
    <property type="entry name" value="ZF_MYND_1"/>
    <property type="match status" value="1"/>
</dbReference>
<evidence type="ECO:0000256" key="3">
    <source>
        <dbReference type="ARBA" id="ARBA00022833"/>
    </source>
</evidence>
<keyword evidence="1" id="KW-0479">Metal-binding</keyword>
<evidence type="ECO:0000256" key="1">
    <source>
        <dbReference type="ARBA" id="ARBA00022723"/>
    </source>
</evidence>
<dbReference type="SUPFAM" id="SSF144232">
    <property type="entry name" value="HIT/MYND zinc finger-like"/>
    <property type="match status" value="1"/>
</dbReference>
<name>A0A7S2LCL9_9STRA</name>
<gene>
    <name evidence="7" type="ORF">SMAR0320_LOCUS10864</name>
</gene>
<proteinExistence type="predicted"/>
<evidence type="ECO:0000256" key="2">
    <source>
        <dbReference type="ARBA" id="ARBA00022771"/>
    </source>
</evidence>
<reference evidence="7" key="1">
    <citation type="submission" date="2021-01" db="EMBL/GenBank/DDBJ databases">
        <authorList>
            <person name="Corre E."/>
            <person name="Pelletier E."/>
            <person name="Niang G."/>
            <person name="Scheremetjew M."/>
            <person name="Finn R."/>
            <person name="Kale V."/>
            <person name="Holt S."/>
            <person name="Cochrane G."/>
            <person name="Meng A."/>
            <person name="Brown T."/>
            <person name="Cohen L."/>
        </authorList>
    </citation>
    <scope>NUCLEOTIDE SEQUENCE</scope>
    <source>
        <strain evidence="7">SM1012Den-03</strain>
    </source>
</reference>
<dbReference type="PROSITE" id="PS50865">
    <property type="entry name" value="ZF_MYND_2"/>
    <property type="match status" value="1"/>
</dbReference>
<feature type="compositionally biased region" description="Basic residues" evidence="5">
    <location>
        <begin position="20"/>
        <end position="32"/>
    </location>
</feature>
<feature type="region of interest" description="Disordered" evidence="5">
    <location>
        <begin position="17"/>
        <end position="44"/>
    </location>
</feature>
<dbReference type="Gene3D" id="6.10.140.2220">
    <property type="match status" value="1"/>
</dbReference>
<dbReference type="GO" id="GO:0008270">
    <property type="term" value="F:zinc ion binding"/>
    <property type="evidence" value="ECO:0007669"/>
    <property type="project" value="UniProtKB-KW"/>
</dbReference>
<organism evidence="7">
    <name type="scientific">Skeletonema marinoi</name>
    <dbReference type="NCBI Taxonomy" id="267567"/>
    <lineage>
        <taxon>Eukaryota</taxon>
        <taxon>Sar</taxon>
        <taxon>Stramenopiles</taxon>
        <taxon>Ochrophyta</taxon>
        <taxon>Bacillariophyta</taxon>
        <taxon>Coscinodiscophyceae</taxon>
        <taxon>Thalassiosirophycidae</taxon>
        <taxon>Thalassiosirales</taxon>
        <taxon>Skeletonemataceae</taxon>
        <taxon>Skeletonema</taxon>
        <taxon>Skeletonema marinoi-dohrnii complex</taxon>
    </lineage>
</organism>
<protein>
    <recommendedName>
        <fullName evidence="6">MYND-type domain-containing protein</fullName>
    </recommendedName>
</protein>
<dbReference type="InterPro" id="IPR011990">
    <property type="entry name" value="TPR-like_helical_dom_sf"/>
</dbReference>
<dbReference type="Gene3D" id="1.25.40.10">
    <property type="entry name" value="Tetratricopeptide repeat domain"/>
    <property type="match status" value="1"/>
</dbReference>
<sequence>MVRIVSKVKSEDTTLLIMPPKKKSANKKKGKQKGGSGGGPKKPAATIIPAANTSITDDVQDLSLITSSKPTISIECANSFASLFAADYPPQTTVRLYIRNELSKKEGNLADRAYEDCSAHFNRGITQFHNMPPDPGPENSRWHVAQGAFLDALEAAMRYPGVFLKTTGMDHRNLLCKVCLSLGQCRGKLLDSKGSMAWSRAAIAADPKYSNGYSQLSIGLQHEQKYEEAFENCQKALKGEGEIMPTIPMRIERLKPIVNSKPNSKEWKAALRAVLEDKRGPAVRCFQECNMARPKKSCAMCFWPAERRCSKCETVFYCSRNCQVVHFSEHKHNCIATKGEGGGDDGEKVTFPKPDYPKDEWIEEQHWDMFRQSARFMGINMIQCAANNCHVGAMKRALMEENDVVKKVNKLQQNEYPIHRAALRNEPNAAVELVGILIKHGACPNVIRCDNMHLLDICRGRAKWIDDPEPSTGNLMYRMPYQLGGILEKVERRESTELVELVTEAIRNHVKCKLCKRQKATRVYADASVCGNMTDELLKEQEKERARLGYT</sequence>
<keyword evidence="2 4" id="KW-0863">Zinc-finger</keyword>
<dbReference type="EMBL" id="HBGZ01015231">
    <property type="protein sequence ID" value="CAD9602555.1"/>
    <property type="molecule type" value="Transcribed_RNA"/>
</dbReference>
<accession>A0A7S2LCL9</accession>
<dbReference type="AlphaFoldDB" id="A0A7S2LCL9"/>
<evidence type="ECO:0000313" key="7">
    <source>
        <dbReference type="EMBL" id="CAD9602555.1"/>
    </source>
</evidence>
<dbReference type="SUPFAM" id="SSF48452">
    <property type="entry name" value="TPR-like"/>
    <property type="match status" value="1"/>
</dbReference>
<keyword evidence="3" id="KW-0862">Zinc</keyword>
<feature type="domain" description="MYND-type" evidence="6">
    <location>
        <begin position="298"/>
        <end position="334"/>
    </location>
</feature>
<dbReference type="InterPro" id="IPR002893">
    <property type="entry name" value="Znf_MYND"/>
</dbReference>
<dbReference type="Pfam" id="PF01753">
    <property type="entry name" value="zf-MYND"/>
    <property type="match status" value="1"/>
</dbReference>
<evidence type="ECO:0000259" key="6">
    <source>
        <dbReference type="PROSITE" id="PS50865"/>
    </source>
</evidence>